<dbReference type="OrthoDB" id="9769453at2"/>
<evidence type="ECO:0000313" key="2">
    <source>
        <dbReference type="Proteomes" id="UP000298021"/>
    </source>
</evidence>
<keyword evidence="2" id="KW-1185">Reference proteome</keyword>
<organism evidence="1 2">
    <name type="scientific">Companilactobacillus suantsaicola</name>
    <dbReference type="NCBI Taxonomy" id="2487723"/>
    <lineage>
        <taxon>Bacteria</taxon>
        <taxon>Bacillati</taxon>
        <taxon>Bacillota</taxon>
        <taxon>Bacilli</taxon>
        <taxon>Lactobacillales</taxon>
        <taxon>Lactobacillaceae</taxon>
        <taxon>Companilactobacillus</taxon>
    </lineage>
</organism>
<reference evidence="1 2" key="1">
    <citation type="submission" date="2018-10" db="EMBL/GenBank/DDBJ databases">
        <title>Lactobacillus sp. R7 and Lactobacillus sp. R19 isolated from fermented mustard green product of Taiwan.</title>
        <authorList>
            <person name="Lin S.-T."/>
        </authorList>
    </citation>
    <scope>NUCLEOTIDE SEQUENCE [LARGE SCALE GENOMIC DNA]</scope>
    <source>
        <strain evidence="1 2">BCRC 81127</strain>
    </source>
</reference>
<dbReference type="NCBIfam" id="TIGR01319">
    <property type="entry name" value="glmL_fam"/>
    <property type="match status" value="1"/>
</dbReference>
<dbReference type="SUPFAM" id="SSF53067">
    <property type="entry name" value="Actin-like ATPase domain"/>
    <property type="match status" value="1"/>
</dbReference>
<proteinExistence type="predicted"/>
<dbReference type="RefSeq" id="WP_135374059.1">
    <property type="nucleotide sequence ID" value="NZ_RKLY01000032.1"/>
</dbReference>
<evidence type="ECO:0000313" key="1">
    <source>
        <dbReference type="EMBL" id="TGD21758.1"/>
    </source>
</evidence>
<name>A0A4Z0JGC1_9LACO</name>
<dbReference type="Proteomes" id="UP000298021">
    <property type="component" value="Unassembled WGS sequence"/>
</dbReference>
<dbReference type="InterPro" id="IPR006230">
    <property type="entry name" value="MutL"/>
</dbReference>
<dbReference type="NCBIfam" id="NF040745">
    <property type="entry name" value="accessory_GlmL"/>
    <property type="match status" value="1"/>
</dbReference>
<accession>A0A4Z0JGC1</accession>
<gene>
    <name evidence="1" type="ORF">EGT49_10440</name>
</gene>
<dbReference type="PIRSF" id="PIRSF004729">
    <property type="entry name" value="MutL"/>
    <property type="match status" value="1"/>
</dbReference>
<dbReference type="Pfam" id="PF13941">
    <property type="entry name" value="MutL"/>
    <property type="match status" value="1"/>
</dbReference>
<sequence>MSKIALMIDFGSTYSKFTAVDVDSVKILGQVTLPTNSQENLMKCYSLGKEKILQMIDVDQPLEEYFCSSAWGGFRMIAIGLTETLTAEAAKRAALGAGTRILKTYSYRLKPEQVEEINLADPDVILLTGGTDGGNHDIICDNAQILNDKLHHGVILYAGNRDAVDKMKQIFTNRNITVYYTENVMPSVNVLNAVPVRTIAQEIFMKKIIQTKGISDVAKNSSLPIIPTPTAVLKAAQLLADGYKEQTGIGPLVILDIGGATTDVHSVGDGLPTTDDTFFEGLEEPYLKRTVEGDLGMRSSAQSLVKSKGLEKFKEQLGSDWTDEKIEQACQIRINNADYIAKTPSEKYFDNNLASVACDFATNRHAGRMRKQHSLNRIIYYQTGKDLRKFKTIIGTGGVIVHNDAPQRILKEAFQTDTKVLKPVDPTCLVDKHYIISTLGILAQKYPKQALQLLKENLI</sequence>
<dbReference type="InterPro" id="IPR043129">
    <property type="entry name" value="ATPase_NBD"/>
</dbReference>
<dbReference type="AlphaFoldDB" id="A0A4Z0JGC1"/>
<protein>
    <submittedName>
        <fullName evidence="1">Glutamate mutase</fullName>
    </submittedName>
</protein>
<dbReference type="EMBL" id="RKLY01000032">
    <property type="protein sequence ID" value="TGD21758.1"/>
    <property type="molecule type" value="Genomic_DNA"/>
</dbReference>
<comment type="caution">
    <text evidence="1">The sequence shown here is derived from an EMBL/GenBank/DDBJ whole genome shotgun (WGS) entry which is preliminary data.</text>
</comment>